<proteinExistence type="predicted"/>
<evidence type="ECO:0000313" key="2">
    <source>
        <dbReference type="WBParaSite" id="ES5_v2.g25222.t1"/>
    </source>
</evidence>
<accession>A0AC34G698</accession>
<sequence>MTPTLRSKVLNVLNVARNKLESGQLLLNNGKYALQAATLPDLEWSCEMEEEIFEYMEDICPSFPNFNLMTSNLTWVYSRYDETNVETFVDAMLQENEMFLTGTHYTQFARHNLMVHVYPVNHIIAFSDKAQYVACAIQNCDIHTFNDGSMPWIQGDILNNIYCKISLTEELEFKDEIYQVSPSANYIPPTQDVVCKNTERTVDQREAVLEKINAARSEISLGTYSLPNGEPVVSPAQPLSPLVTYI</sequence>
<protein>
    <submittedName>
        <fullName evidence="2">Uncharacterized protein</fullName>
    </submittedName>
</protein>
<dbReference type="Proteomes" id="UP000887579">
    <property type="component" value="Unplaced"/>
</dbReference>
<reference evidence="2" key="1">
    <citation type="submission" date="2022-11" db="UniProtKB">
        <authorList>
            <consortium name="WormBaseParasite"/>
        </authorList>
    </citation>
    <scope>IDENTIFICATION</scope>
</reference>
<organism evidence="1 2">
    <name type="scientific">Panagrolaimus sp. ES5</name>
    <dbReference type="NCBI Taxonomy" id="591445"/>
    <lineage>
        <taxon>Eukaryota</taxon>
        <taxon>Metazoa</taxon>
        <taxon>Ecdysozoa</taxon>
        <taxon>Nematoda</taxon>
        <taxon>Chromadorea</taxon>
        <taxon>Rhabditida</taxon>
        <taxon>Tylenchina</taxon>
        <taxon>Panagrolaimomorpha</taxon>
        <taxon>Panagrolaimoidea</taxon>
        <taxon>Panagrolaimidae</taxon>
        <taxon>Panagrolaimus</taxon>
    </lineage>
</organism>
<evidence type="ECO:0000313" key="1">
    <source>
        <dbReference type="Proteomes" id="UP000887579"/>
    </source>
</evidence>
<name>A0AC34G698_9BILA</name>
<dbReference type="WBParaSite" id="ES5_v2.g25222.t1">
    <property type="protein sequence ID" value="ES5_v2.g25222.t1"/>
    <property type="gene ID" value="ES5_v2.g25222"/>
</dbReference>